<dbReference type="KEGG" id="csty:KN1_25750"/>
<dbReference type="Gene3D" id="1.10.10.760">
    <property type="entry name" value="E-set domains of sugar-utilizing enzymes"/>
    <property type="match status" value="1"/>
</dbReference>
<keyword evidence="8" id="KW-0119">Carbohydrate metabolism</keyword>
<dbReference type="Pfam" id="PF09071">
    <property type="entry name" value="Alpha-amyl_C"/>
    <property type="match status" value="1"/>
</dbReference>
<evidence type="ECO:0000256" key="3">
    <source>
        <dbReference type="ARBA" id="ARBA00008061"/>
    </source>
</evidence>
<proteinExistence type="inferred from homology"/>
<comment type="similarity">
    <text evidence="3 14">Belongs to the glycosyl hydrolase 13 family.</text>
</comment>
<feature type="site" description="Transition state stabilizer" evidence="17">
    <location>
        <position position="375"/>
    </location>
</feature>
<dbReference type="InterPro" id="IPR012768">
    <property type="entry name" value="Trehalose_TreZ"/>
</dbReference>
<evidence type="ECO:0000256" key="13">
    <source>
        <dbReference type="NCBIfam" id="TIGR02402"/>
    </source>
</evidence>
<dbReference type="Pfam" id="PF00128">
    <property type="entry name" value="Alpha-amylase"/>
    <property type="match status" value="1"/>
</dbReference>
<feature type="domain" description="Glycosyl hydrolase family 13 catalytic" evidence="18">
    <location>
        <begin position="106"/>
        <end position="482"/>
    </location>
</feature>
<evidence type="ECO:0000313" key="20">
    <source>
        <dbReference type="Proteomes" id="UP000825123"/>
    </source>
</evidence>
<dbReference type="InterPro" id="IPR013783">
    <property type="entry name" value="Ig-like_fold"/>
</dbReference>
<evidence type="ECO:0000256" key="12">
    <source>
        <dbReference type="ARBA" id="ARBA00034013"/>
    </source>
</evidence>
<evidence type="ECO:0000256" key="8">
    <source>
        <dbReference type="ARBA" id="ARBA00023277"/>
    </source>
</evidence>
<evidence type="ECO:0000256" key="16">
    <source>
        <dbReference type="PIRSR" id="PIRSR006337-2"/>
    </source>
</evidence>
<evidence type="ECO:0000256" key="1">
    <source>
        <dbReference type="ARBA" id="ARBA00004496"/>
    </source>
</evidence>
<dbReference type="SMART" id="SM00642">
    <property type="entry name" value="Aamy"/>
    <property type="match status" value="1"/>
</dbReference>
<dbReference type="RefSeq" id="WP_221287998.1">
    <property type="nucleotide sequence ID" value="NZ_AP024597.1"/>
</dbReference>
<reference evidence="19 20" key="1">
    <citation type="submission" date="2021-04" db="EMBL/GenBank/DDBJ databases">
        <title>Complete genome sequence of Stygiolobus sp. KN-1.</title>
        <authorList>
            <person name="Nakamura K."/>
            <person name="Sakai H."/>
            <person name="Kurosawa N."/>
        </authorList>
    </citation>
    <scope>NUCLEOTIDE SEQUENCE [LARGE SCALE GENOMIC DNA]</scope>
    <source>
        <strain evidence="19 20">KN-1</strain>
    </source>
</reference>
<evidence type="ECO:0000256" key="10">
    <source>
        <dbReference type="ARBA" id="ARBA00032057"/>
    </source>
</evidence>
<dbReference type="SUPFAM" id="SSF51445">
    <property type="entry name" value="(Trans)glycosidases"/>
    <property type="match status" value="1"/>
</dbReference>
<comment type="subcellular location">
    <subcellularLocation>
        <location evidence="1 15">Cytoplasm</location>
    </subcellularLocation>
</comment>
<gene>
    <name evidence="19" type="ORF">KN1_25750</name>
</gene>
<evidence type="ECO:0000256" key="14">
    <source>
        <dbReference type="PIRNR" id="PIRNR006337"/>
    </source>
</evidence>
<evidence type="ECO:0000256" key="6">
    <source>
        <dbReference type="ARBA" id="ARBA00022490"/>
    </source>
</evidence>
<dbReference type="EMBL" id="AP024597">
    <property type="protein sequence ID" value="BCU71278.1"/>
    <property type="molecule type" value="Genomic_DNA"/>
</dbReference>
<evidence type="ECO:0000259" key="18">
    <source>
        <dbReference type="SMART" id="SM00642"/>
    </source>
</evidence>
<name>A0A8D5ZGV0_9CREN</name>
<dbReference type="Gene3D" id="2.60.40.1180">
    <property type="entry name" value="Golgi alpha-mannosidase II"/>
    <property type="match status" value="1"/>
</dbReference>
<evidence type="ECO:0000256" key="9">
    <source>
        <dbReference type="ARBA" id="ARBA00023295"/>
    </source>
</evidence>
<dbReference type="InterPro" id="IPR006047">
    <property type="entry name" value="GH13_cat_dom"/>
</dbReference>
<evidence type="ECO:0000256" key="17">
    <source>
        <dbReference type="PIRSR" id="PIRSR006337-3"/>
    </source>
</evidence>
<dbReference type="UniPathway" id="UPA00299"/>
<accession>A0A8D5ZGV0</accession>
<feature type="binding site" evidence="16">
    <location>
        <begin position="374"/>
        <end position="379"/>
    </location>
    <ligand>
        <name>substrate</name>
    </ligand>
</feature>
<dbReference type="EC" id="3.2.1.141" evidence="4 13"/>
<dbReference type="GO" id="GO:0005737">
    <property type="term" value="C:cytoplasm"/>
    <property type="evidence" value="ECO:0007669"/>
    <property type="project" value="UniProtKB-SubCell"/>
</dbReference>
<feature type="binding site" evidence="16">
    <location>
        <begin position="306"/>
        <end position="310"/>
    </location>
    <ligand>
        <name>substrate</name>
    </ligand>
</feature>
<feature type="active site" description="Proton donor" evidence="15">
    <location>
        <position position="283"/>
    </location>
</feature>
<feature type="binding site" evidence="16">
    <location>
        <begin position="250"/>
        <end position="255"/>
    </location>
    <ligand>
        <name>substrate</name>
    </ligand>
</feature>
<dbReference type="InterPro" id="IPR013780">
    <property type="entry name" value="Glyco_hydro_b"/>
</dbReference>
<dbReference type="AlphaFoldDB" id="A0A8D5ZGV0"/>
<evidence type="ECO:0000256" key="2">
    <source>
        <dbReference type="ARBA" id="ARBA00005199"/>
    </source>
</evidence>
<dbReference type="PIRSF" id="PIRSF006337">
    <property type="entry name" value="Trehalose_TreZ"/>
    <property type="match status" value="1"/>
</dbReference>
<keyword evidence="7 14" id="KW-0378">Hydrolase</keyword>
<dbReference type="InterPro" id="IPR017853">
    <property type="entry name" value="GH"/>
</dbReference>
<dbReference type="SUPFAM" id="SSF81296">
    <property type="entry name" value="E set domains"/>
    <property type="match status" value="1"/>
</dbReference>
<dbReference type="Gene3D" id="3.20.20.80">
    <property type="entry name" value="Glycosidases"/>
    <property type="match status" value="1"/>
</dbReference>
<dbReference type="GeneID" id="66164299"/>
<sequence>MIGATLHKDKLIYKIYAPYIKKLQLNLLNIGKYEAEKDDNGYFTASIDNVSEGQEYKLVLDNKETIPDPLSRYQPYGVHGNSTIISTDFDIPEINRLSAEDLIIYEIHVGTFSNRGDFKGIIEKLDYLKDLGVTAIEIMPIAQFPGERDWGYDGTYLFAVQNTYGGPKGFAELVREAHKRNLGVILDVVYNHVGPEGNYLIKLGPYFSEKYRTPWGLTFNFDDRGSDEVRELVIDNVKYWLDIFKVDGLRLDAVHAIFDMSPKHILQEIAETVHSRNKIVIAESDLNDPKIVREDCGYGIDMQWTDDFHHSVHAYITKEKSGYYSDFGSIKEIEKSFKDVFVYDGKFSRYRGKTHGAPVGGLSRCKFVVYIQNHDQVGNRGNGERLSVLVDKESYLIASTLYILSPYIPMLFMGEEYFETKPFLFFSDFSDPQLIKGVREGRLKENGQSIDPQSLEAFQKSKLSWNVNEDVLHFYKKLIEIRRNYLIKCKKPDYVESGTDWISIKIPNLLIIASFGDNIIELKEDGNLLLGINFPEKIQRHSKIKITKGIGVYQTV</sequence>
<dbReference type="PANTHER" id="PTHR43651:SF11">
    <property type="entry name" value="MALTO-OLIGOSYLTREHALOSE TREHALOHYDROLASE"/>
    <property type="match status" value="1"/>
</dbReference>
<comment type="pathway">
    <text evidence="2 14">Glycan biosynthesis; trehalose biosynthesis.</text>
</comment>
<dbReference type="Proteomes" id="UP000825123">
    <property type="component" value="Chromosome"/>
</dbReference>
<dbReference type="InterPro" id="IPR014756">
    <property type="entry name" value="Ig_E-set"/>
</dbReference>
<dbReference type="InterPro" id="IPR015156">
    <property type="entry name" value="Maltooligo_trehalose_arc_C"/>
</dbReference>
<dbReference type="SUPFAM" id="SSF51011">
    <property type="entry name" value="Glycosyl hydrolase domain"/>
    <property type="match status" value="1"/>
</dbReference>
<organism evidence="19 20">
    <name type="scientific">Stygiolobus caldivivus</name>
    <dbReference type="NCBI Taxonomy" id="2824673"/>
    <lineage>
        <taxon>Archaea</taxon>
        <taxon>Thermoproteota</taxon>
        <taxon>Thermoprotei</taxon>
        <taxon>Sulfolobales</taxon>
        <taxon>Sulfolobaceae</taxon>
        <taxon>Stygiolobus</taxon>
    </lineage>
</organism>
<evidence type="ECO:0000313" key="19">
    <source>
        <dbReference type="EMBL" id="BCU71278.1"/>
    </source>
</evidence>
<dbReference type="PANTHER" id="PTHR43651">
    <property type="entry name" value="1,4-ALPHA-GLUCAN-BRANCHING ENZYME"/>
    <property type="match status" value="1"/>
</dbReference>
<dbReference type="Gene3D" id="2.60.40.10">
    <property type="entry name" value="Immunoglobulins"/>
    <property type="match status" value="1"/>
</dbReference>
<dbReference type="CDD" id="cd11325">
    <property type="entry name" value="AmyAc_GTHase"/>
    <property type="match status" value="1"/>
</dbReference>
<protein>
    <recommendedName>
        <fullName evidence="5 13">Malto-oligosyltrehalose trehalohydrolase</fullName>
        <shortName evidence="14">MTHase</shortName>
        <ecNumber evidence="4 13">3.2.1.141</ecNumber>
    </recommendedName>
    <alternativeName>
        <fullName evidence="11 14">4-alpha-D-((1-&gt;4)-alpha-D-glucano)trehalose trehalohydrolase</fullName>
    </alternativeName>
    <alternativeName>
        <fullName evidence="10 14">Maltooligosyl trehalose trehalohydrolase</fullName>
    </alternativeName>
</protein>
<keyword evidence="6" id="KW-0963">Cytoplasm</keyword>
<dbReference type="InterPro" id="IPR044901">
    <property type="entry name" value="Trehalose_TreZ_E-set_sf"/>
</dbReference>
<dbReference type="GO" id="GO:0033942">
    <property type="term" value="F:4-alpha-D-(1-&gt;4)-alpha-D-glucanotrehalose trehalohydrolase activity"/>
    <property type="evidence" value="ECO:0007669"/>
    <property type="project" value="UniProtKB-EC"/>
</dbReference>
<evidence type="ECO:0000256" key="15">
    <source>
        <dbReference type="PIRSR" id="PIRSR006337-1"/>
    </source>
</evidence>
<evidence type="ECO:0000256" key="11">
    <source>
        <dbReference type="ARBA" id="ARBA00033284"/>
    </source>
</evidence>
<keyword evidence="20" id="KW-1185">Reference proteome</keyword>
<dbReference type="NCBIfam" id="TIGR02402">
    <property type="entry name" value="trehalose_TreZ"/>
    <property type="match status" value="1"/>
</dbReference>
<comment type="catalytic activity">
    <reaction evidence="12 14">
        <text>hydrolysis of (1-&gt;4)-alpha-D-glucosidic linkage in 4-alpha-D-[(1-&gt;4)-alpha-D-glucanosyl]n trehalose to yield trehalose and (1-&gt;4)-alpha-D-glucan.</text>
        <dbReference type="EC" id="3.2.1.141"/>
    </reaction>
</comment>
<evidence type="ECO:0000256" key="7">
    <source>
        <dbReference type="ARBA" id="ARBA00022801"/>
    </source>
</evidence>
<keyword evidence="9 14" id="KW-0326">Glycosidase</keyword>
<evidence type="ECO:0000256" key="5">
    <source>
        <dbReference type="ARBA" id="ARBA00015938"/>
    </source>
</evidence>
<feature type="active site" description="Nucleophile" evidence="15">
    <location>
        <position position="252"/>
    </location>
</feature>
<evidence type="ECO:0000256" key="4">
    <source>
        <dbReference type="ARBA" id="ARBA00012268"/>
    </source>
</evidence>
<dbReference type="GO" id="GO:0005992">
    <property type="term" value="P:trehalose biosynthetic process"/>
    <property type="evidence" value="ECO:0007669"/>
    <property type="project" value="UniProtKB-UniRule"/>
</dbReference>